<evidence type="ECO:0000313" key="1">
    <source>
        <dbReference type="EMBL" id="KAG7172203.1"/>
    </source>
</evidence>
<evidence type="ECO:0000313" key="2">
    <source>
        <dbReference type="Proteomes" id="UP000747542"/>
    </source>
</evidence>
<comment type="caution">
    <text evidence="1">The sequence shown here is derived from an EMBL/GenBank/DDBJ whole genome shotgun (WGS) entry which is preliminary data.</text>
</comment>
<keyword evidence="2" id="KW-1185">Reference proteome</keyword>
<reference evidence="1" key="1">
    <citation type="journal article" date="2021" name="Sci. Adv.">
        <title>The American lobster genome reveals insights on longevity, neural, and immune adaptations.</title>
        <authorList>
            <person name="Polinski J.M."/>
            <person name="Zimin A.V."/>
            <person name="Clark K.F."/>
            <person name="Kohn A.B."/>
            <person name="Sadowski N."/>
            <person name="Timp W."/>
            <person name="Ptitsyn A."/>
            <person name="Khanna P."/>
            <person name="Romanova D.Y."/>
            <person name="Williams P."/>
            <person name="Greenwood S.J."/>
            <person name="Moroz L.L."/>
            <person name="Walt D.R."/>
            <person name="Bodnar A.G."/>
        </authorList>
    </citation>
    <scope>NUCLEOTIDE SEQUENCE</scope>
    <source>
        <strain evidence="1">GMGI-L3</strain>
    </source>
</reference>
<dbReference type="EMBL" id="JAHLQT010011563">
    <property type="protein sequence ID" value="KAG7172203.1"/>
    <property type="molecule type" value="Genomic_DNA"/>
</dbReference>
<accession>A0A8J5TH59</accession>
<dbReference type="AlphaFoldDB" id="A0A8J5TH59"/>
<organism evidence="1 2">
    <name type="scientific">Homarus americanus</name>
    <name type="common">American lobster</name>
    <dbReference type="NCBI Taxonomy" id="6706"/>
    <lineage>
        <taxon>Eukaryota</taxon>
        <taxon>Metazoa</taxon>
        <taxon>Ecdysozoa</taxon>
        <taxon>Arthropoda</taxon>
        <taxon>Crustacea</taxon>
        <taxon>Multicrustacea</taxon>
        <taxon>Malacostraca</taxon>
        <taxon>Eumalacostraca</taxon>
        <taxon>Eucarida</taxon>
        <taxon>Decapoda</taxon>
        <taxon>Pleocyemata</taxon>
        <taxon>Astacidea</taxon>
        <taxon>Nephropoidea</taxon>
        <taxon>Nephropidae</taxon>
        <taxon>Homarus</taxon>
    </lineage>
</organism>
<dbReference type="Proteomes" id="UP000747542">
    <property type="component" value="Unassembled WGS sequence"/>
</dbReference>
<name>A0A8J5TH59_HOMAM</name>
<sequence>MLVIKEKAIIQPSGIFTTGSCASHLSVCILYIFSVQYNDSFLVFLHIKLRDTFIVDIKDKYYSVGVNDRYGVSTWQPFFGLVLIL</sequence>
<protein>
    <submittedName>
        <fullName evidence="1">Uncharacterized protein</fullName>
    </submittedName>
</protein>
<proteinExistence type="predicted"/>
<gene>
    <name evidence="1" type="ORF">Hamer_G009549</name>
</gene>
<dbReference type="PROSITE" id="PS51257">
    <property type="entry name" value="PROKAR_LIPOPROTEIN"/>
    <property type="match status" value="1"/>
</dbReference>